<evidence type="ECO:0000313" key="3">
    <source>
        <dbReference type="Proteomes" id="UP000355283"/>
    </source>
</evidence>
<comment type="caution">
    <text evidence="2">The sequence shown here is derived from an EMBL/GenBank/DDBJ whole genome shotgun (WGS) entry which is preliminary data.</text>
</comment>
<evidence type="ECO:0000313" key="2">
    <source>
        <dbReference type="EMBL" id="TFJ79883.1"/>
    </source>
</evidence>
<accession>A0A4D9CQP5</accession>
<name>A0A4D9CQP5_9STRA</name>
<feature type="compositionally biased region" description="Basic and acidic residues" evidence="1">
    <location>
        <begin position="45"/>
        <end position="55"/>
    </location>
</feature>
<sequence>MASGSVERKRAGKGGLPSTCVALEGGACVSIHPSRSCVHNRSRKATPDPPKHEAGAHGQVERAGVFQETLHVGEARCQALAKDRPKRGLWLWCALREWIERPPECIGWREPRRSTR</sequence>
<keyword evidence="3" id="KW-1185">Reference proteome</keyword>
<evidence type="ECO:0000256" key="1">
    <source>
        <dbReference type="SAM" id="MobiDB-lite"/>
    </source>
</evidence>
<feature type="region of interest" description="Disordered" evidence="1">
    <location>
        <begin position="36"/>
        <end position="58"/>
    </location>
</feature>
<dbReference type="EMBL" id="SDOX01000191">
    <property type="protein sequence ID" value="TFJ79883.1"/>
    <property type="molecule type" value="Genomic_DNA"/>
</dbReference>
<dbReference type="Proteomes" id="UP000355283">
    <property type="component" value="Unassembled WGS sequence"/>
</dbReference>
<organism evidence="2 3">
    <name type="scientific">Nannochloropsis salina CCMP1776</name>
    <dbReference type="NCBI Taxonomy" id="1027361"/>
    <lineage>
        <taxon>Eukaryota</taxon>
        <taxon>Sar</taxon>
        <taxon>Stramenopiles</taxon>
        <taxon>Ochrophyta</taxon>
        <taxon>Eustigmatophyceae</taxon>
        <taxon>Eustigmatales</taxon>
        <taxon>Monodopsidaceae</taxon>
        <taxon>Microchloropsis</taxon>
        <taxon>Microchloropsis salina</taxon>
    </lineage>
</organism>
<protein>
    <submittedName>
        <fullName evidence="2">Uncharacterized protein</fullName>
    </submittedName>
</protein>
<dbReference type="AlphaFoldDB" id="A0A4D9CQP5"/>
<gene>
    <name evidence="2" type="ORF">NSK_008781</name>
</gene>
<reference evidence="2 3" key="1">
    <citation type="submission" date="2019-01" db="EMBL/GenBank/DDBJ databases">
        <title>Nuclear Genome Assembly of the Microalgal Biofuel strain Nannochloropsis salina CCMP1776.</title>
        <authorList>
            <person name="Hovde B."/>
        </authorList>
    </citation>
    <scope>NUCLEOTIDE SEQUENCE [LARGE SCALE GENOMIC DNA]</scope>
    <source>
        <strain evidence="2 3">CCMP1776</strain>
    </source>
</reference>
<proteinExistence type="predicted"/>